<reference evidence="11 12" key="1">
    <citation type="submission" date="2021-09" db="EMBL/GenBank/DDBJ databases">
        <title>Genomic insights and catalytic innovation underlie evolution of tropane alkaloids biosynthesis.</title>
        <authorList>
            <person name="Wang Y.-J."/>
            <person name="Tian T."/>
            <person name="Huang J.-P."/>
            <person name="Huang S.-X."/>
        </authorList>
    </citation>
    <scope>NUCLEOTIDE SEQUENCE [LARGE SCALE GENOMIC DNA]</scope>
    <source>
        <strain evidence="11">KIB-2018</strain>
        <tissue evidence="11">Leaf</tissue>
    </source>
</reference>
<dbReference type="PANTHER" id="PTHR19306">
    <property type="entry name" value="STRUCTURAL MAINTENANCE OF CHROMOSOMES 5,6 SMC5, SMC6"/>
    <property type="match status" value="1"/>
</dbReference>
<evidence type="ECO:0000256" key="7">
    <source>
        <dbReference type="ARBA" id="ARBA00023054"/>
    </source>
</evidence>
<evidence type="ECO:0000256" key="9">
    <source>
        <dbReference type="ARBA" id="ARBA00023204"/>
    </source>
</evidence>
<keyword evidence="10" id="KW-0539">Nucleus</keyword>
<protein>
    <submittedName>
        <fullName evidence="11">Uncharacterized protein</fullName>
    </submittedName>
</protein>
<keyword evidence="4" id="KW-0547">Nucleotide-binding</keyword>
<dbReference type="GO" id="GO:0000724">
    <property type="term" value="P:double-strand break repair via homologous recombination"/>
    <property type="evidence" value="ECO:0007669"/>
    <property type="project" value="TreeGrafter"/>
</dbReference>
<dbReference type="GO" id="GO:0030915">
    <property type="term" value="C:Smc5-Smc6 complex"/>
    <property type="evidence" value="ECO:0007669"/>
    <property type="project" value="TreeGrafter"/>
</dbReference>
<accession>A0AAV8S6Q4</accession>
<evidence type="ECO:0000256" key="6">
    <source>
        <dbReference type="ARBA" id="ARBA00022840"/>
    </source>
</evidence>
<keyword evidence="7" id="KW-0175">Coiled coil</keyword>
<evidence type="ECO:0000256" key="10">
    <source>
        <dbReference type="ARBA" id="ARBA00023242"/>
    </source>
</evidence>
<evidence type="ECO:0000313" key="12">
    <source>
        <dbReference type="Proteomes" id="UP001159364"/>
    </source>
</evidence>
<evidence type="ECO:0000256" key="1">
    <source>
        <dbReference type="ARBA" id="ARBA00004123"/>
    </source>
</evidence>
<dbReference type="Proteomes" id="UP001159364">
    <property type="component" value="Unassembled WGS sequence"/>
</dbReference>
<comment type="caution">
    <text evidence="11">The sequence shown here is derived from an EMBL/GenBank/DDBJ whole genome shotgun (WGS) entry which is preliminary data.</text>
</comment>
<name>A0AAV8S6Q4_9ROSI</name>
<evidence type="ECO:0000313" key="11">
    <source>
        <dbReference type="EMBL" id="KAJ8747849.1"/>
    </source>
</evidence>
<dbReference type="GO" id="GO:0035861">
    <property type="term" value="C:site of double-strand break"/>
    <property type="evidence" value="ECO:0007669"/>
    <property type="project" value="TreeGrafter"/>
</dbReference>
<gene>
    <name evidence="11" type="ORF">K2173_013063</name>
</gene>
<evidence type="ECO:0000256" key="4">
    <source>
        <dbReference type="ARBA" id="ARBA00022741"/>
    </source>
</evidence>
<keyword evidence="9" id="KW-0234">DNA repair</keyword>
<keyword evidence="8" id="KW-0233">DNA recombination</keyword>
<dbReference type="GO" id="GO:0005524">
    <property type="term" value="F:ATP binding"/>
    <property type="evidence" value="ECO:0007669"/>
    <property type="project" value="UniProtKB-KW"/>
</dbReference>
<organism evidence="11 12">
    <name type="scientific">Erythroxylum novogranatense</name>
    <dbReference type="NCBI Taxonomy" id="1862640"/>
    <lineage>
        <taxon>Eukaryota</taxon>
        <taxon>Viridiplantae</taxon>
        <taxon>Streptophyta</taxon>
        <taxon>Embryophyta</taxon>
        <taxon>Tracheophyta</taxon>
        <taxon>Spermatophyta</taxon>
        <taxon>Magnoliopsida</taxon>
        <taxon>eudicotyledons</taxon>
        <taxon>Gunneridae</taxon>
        <taxon>Pentapetalae</taxon>
        <taxon>rosids</taxon>
        <taxon>fabids</taxon>
        <taxon>Malpighiales</taxon>
        <taxon>Erythroxylaceae</taxon>
        <taxon>Erythroxylum</taxon>
    </lineage>
</organism>
<dbReference type="PANTHER" id="PTHR19306:SF6">
    <property type="entry name" value="STRUCTURAL MAINTENANCE OF CHROMOSOMES PROTEIN 6"/>
    <property type="match status" value="1"/>
</dbReference>
<evidence type="ECO:0000256" key="5">
    <source>
        <dbReference type="ARBA" id="ARBA00022763"/>
    </source>
</evidence>
<evidence type="ECO:0000256" key="3">
    <source>
        <dbReference type="ARBA" id="ARBA00022454"/>
    </source>
</evidence>
<proteinExistence type="predicted"/>
<sequence>MQIIFASFGLPSESSTGRKVATRKEELNELLGHFSIDIENPCIIMGQDSSRDFLHSGNDKDKFWATFLQQVDDLLHSVNSQLADANGHLDHLEASIKPIERN</sequence>
<dbReference type="EMBL" id="JAIWQS010000063">
    <property type="protein sequence ID" value="KAJ8747849.1"/>
    <property type="molecule type" value="Genomic_DNA"/>
</dbReference>
<keyword evidence="5" id="KW-0227">DNA damage</keyword>
<evidence type="ECO:0000256" key="8">
    <source>
        <dbReference type="ARBA" id="ARBA00023172"/>
    </source>
</evidence>
<evidence type="ECO:0000256" key="2">
    <source>
        <dbReference type="ARBA" id="ARBA00004286"/>
    </source>
</evidence>
<keyword evidence="3" id="KW-0158">Chromosome</keyword>
<keyword evidence="6" id="KW-0067">ATP-binding</keyword>
<dbReference type="AlphaFoldDB" id="A0AAV8S6Q4"/>
<keyword evidence="12" id="KW-1185">Reference proteome</keyword>
<comment type="subcellular location">
    <subcellularLocation>
        <location evidence="2">Chromosome</location>
    </subcellularLocation>
    <subcellularLocation>
        <location evidence="1">Nucleus</location>
    </subcellularLocation>
</comment>
<dbReference type="GO" id="GO:0005634">
    <property type="term" value="C:nucleus"/>
    <property type="evidence" value="ECO:0007669"/>
    <property type="project" value="UniProtKB-SubCell"/>
</dbReference>
<dbReference type="GO" id="GO:0003697">
    <property type="term" value="F:single-stranded DNA binding"/>
    <property type="evidence" value="ECO:0007669"/>
    <property type="project" value="TreeGrafter"/>
</dbReference>
<dbReference type="GO" id="GO:0003684">
    <property type="term" value="F:damaged DNA binding"/>
    <property type="evidence" value="ECO:0007669"/>
    <property type="project" value="TreeGrafter"/>
</dbReference>